<protein>
    <submittedName>
        <fullName evidence="4">Putative sugar transferase EpsL</fullName>
        <ecNumber evidence="4">2.-.-.-</ecNumber>
    </submittedName>
</protein>
<dbReference type="Pfam" id="PF02397">
    <property type="entry name" value="Bac_transf"/>
    <property type="match status" value="1"/>
</dbReference>
<feature type="transmembrane region" description="Helical" evidence="2">
    <location>
        <begin position="256"/>
        <end position="276"/>
    </location>
</feature>
<dbReference type="AlphaFoldDB" id="A0A2R8CHU2"/>
<dbReference type="InterPro" id="IPR003362">
    <property type="entry name" value="Bact_transf"/>
</dbReference>
<dbReference type="Proteomes" id="UP000244934">
    <property type="component" value="Unassembled WGS sequence"/>
</dbReference>
<comment type="similarity">
    <text evidence="1">Belongs to the bacterial sugar transferase family.</text>
</comment>
<gene>
    <name evidence="4" type="primary">epsL</name>
    <name evidence="4" type="ORF">KSP9073_00456</name>
</gene>
<proteinExistence type="inferred from homology"/>
<dbReference type="GO" id="GO:0016780">
    <property type="term" value="F:phosphotransferase activity, for other substituted phosphate groups"/>
    <property type="evidence" value="ECO:0007669"/>
    <property type="project" value="TreeGrafter"/>
</dbReference>
<dbReference type="Pfam" id="PF03808">
    <property type="entry name" value="Glyco_tran_WecG"/>
    <property type="match status" value="1"/>
</dbReference>
<feature type="domain" description="Bacterial sugar transferase" evidence="3">
    <location>
        <begin position="286"/>
        <end position="473"/>
    </location>
</feature>
<evidence type="ECO:0000259" key="3">
    <source>
        <dbReference type="Pfam" id="PF02397"/>
    </source>
</evidence>
<reference evidence="5" key="1">
    <citation type="submission" date="2018-03" db="EMBL/GenBank/DDBJ databases">
        <authorList>
            <person name="Navarro De La Torre S."/>
        </authorList>
    </citation>
    <scope>NUCLEOTIDE SEQUENCE [LARGE SCALE GENOMIC DNA]</scope>
    <source>
        <strain evidence="5">EAod3</strain>
    </source>
</reference>
<keyword evidence="4" id="KW-0808">Transferase</keyword>
<dbReference type="InterPro" id="IPR004629">
    <property type="entry name" value="WecG_TagA_CpsF"/>
</dbReference>
<keyword evidence="2" id="KW-0472">Membrane</keyword>
<evidence type="ECO:0000256" key="2">
    <source>
        <dbReference type="SAM" id="Phobius"/>
    </source>
</evidence>
<name>A0A2R8CHU2_9GAMM</name>
<dbReference type="EC" id="2.-.-.-" evidence="4"/>
<evidence type="ECO:0000256" key="1">
    <source>
        <dbReference type="ARBA" id="ARBA00006464"/>
    </source>
</evidence>
<dbReference type="CDD" id="cd06533">
    <property type="entry name" value="Glyco_transf_WecG_TagA"/>
    <property type="match status" value="1"/>
</dbReference>
<dbReference type="PANTHER" id="PTHR30576">
    <property type="entry name" value="COLANIC BIOSYNTHESIS UDP-GLUCOSE LIPID CARRIER TRANSFERASE"/>
    <property type="match status" value="1"/>
</dbReference>
<dbReference type="PANTHER" id="PTHR30576:SF10">
    <property type="entry name" value="SLL5057 PROTEIN"/>
    <property type="match status" value="1"/>
</dbReference>
<keyword evidence="2" id="KW-0812">Transmembrane</keyword>
<keyword evidence="5" id="KW-1185">Reference proteome</keyword>
<evidence type="ECO:0000313" key="5">
    <source>
        <dbReference type="Proteomes" id="UP000244934"/>
    </source>
</evidence>
<evidence type="ECO:0000313" key="4">
    <source>
        <dbReference type="EMBL" id="SPJ32456.1"/>
    </source>
</evidence>
<dbReference type="NCBIfam" id="TIGR00696">
    <property type="entry name" value="wecG_tagA_cpsF"/>
    <property type="match status" value="1"/>
</dbReference>
<feature type="transmembrane region" description="Helical" evidence="2">
    <location>
        <begin position="291"/>
        <end position="312"/>
    </location>
</feature>
<organism evidence="4 5">
    <name type="scientific">Kushneria phyllosphaerae</name>
    <dbReference type="NCBI Taxonomy" id="2100822"/>
    <lineage>
        <taxon>Bacteria</taxon>
        <taxon>Pseudomonadati</taxon>
        <taxon>Pseudomonadota</taxon>
        <taxon>Gammaproteobacteria</taxon>
        <taxon>Oceanospirillales</taxon>
        <taxon>Halomonadaceae</taxon>
        <taxon>Kushneria</taxon>
    </lineage>
</organism>
<dbReference type="EMBL" id="ONZI01000001">
    <property type="protein sequence ID" value="SPJ32456.1"/>
    <property type="molecule type" value="Genomic_DNA"/>
</dbReference>
<accession>A0A2R8CHU2</accession>
<sequence length="479" mass="52556">MNMYVKPIEQIHTAIPFTGSRAMSSAVATAPKCTTLFGLELLAATREEAVARIMVMASSRQRNTVNFVNAHCINVAARDATYRHHLQSSDLLLPDGSGMRLASKLARAPLGDNLNGTDLFPLLCEQAAARGLPLYLLGGTPGTAERAAHEMQSRYPALIVAGTQHGYFDHDQNDDVIGAINAAGPALLFVGFGVPVQENWIAEHRQAIDASVVLGVGGLFDYYAGNVVRAPALVRRVGCEWGWRLMQEPQRLASRYLIGNLLFILHALVYATTLWVPSGTGYQLLKRTLDIMISVMALVMLSPLLLMVALIIRGEDGGPVMFAQQRIGAGGRPFTMLKFRSMGVDAEARRAALVAQSERDGVCFKMKRDPRITRVGYWLRKTSLDELPQLINVLRGEMSIVGPRPALPEEVVTYAGASWQRLMGKPGITCTWQVSGRADIPFDRQVIMDIEYLSQRSLRRDIMLILQTVPAVLASRGAY</sequence>
<keyword evidence="2" id="KW-1133">Transmembrane helix</keyword>